<evidence type="ECO:0000256" key="6">
    <source>
        <dbReference type="ARBA" id="ARBA00023136"/>
    </source>
</evidence>
<dbReference type="Proteomes" id="UP000246635">
    <property type="component" value="Unassembled WGS sequence"/>
</dbReference>
<feature type="transmembrane region" description="Helical" evidence="7">
    <location>
        <begin position="357"/>
        <end position="377"/>
    </location>
</feature>
<dbReference type="InterPro" id="IPR050833">
    <property type="entry name" value="Poly_Biosynth_Transport"/>
</dbReference>
<comment type="subcellular location">
    <subcellularLocation>
        <location evidence="1">Cell membrane</location>
        <topology evidence="1">Multi-pass membrane protein</topology>
    </subcellularLocation>
</comment>
<dbReference type="PANTHER" id="PTHR30250">
    <property type="entry name" value="PST FAMILY PREDICTED COLANIC ACID TRANSPORTER"/>
    <property type="match status" value="1"/>
</dbReference>
<dbReference type="CDD" id="cd13127">
    <property type="entry name" value="MATE_tuaB_like"/>
    <property type="match status" value="1"/>
</dbReference>
<sequence>MSLKQKGAAASKWTSLSTIVVTLVQFAQLAILSRLLNPSDYGIMGMITVVVGFAQIYSDVGISNAIIYRQDISRQQLSSLYYLNVLSGVLVLLVVLAVSPLIAWFYNEPKLLTPLWWVSLIFIIIPIGQQYQVLCQKELKFNQLAIFDILSYSLGLVVAITSAWMQAGVMSLVLGQLTVSSVKTLCLVLVGMRSWKPGFHFKFNEVKEFIKFGAYQMGEKTIHFFSTNIDYIIIGKMFGTQVLGYYTFAYQLAIIPVMKINPVVTQVALPIFARIQHEKKKLREGYLTVLQYLSMINFPIYAGLIIASPLFIPIMFGDKWNGSILFIQVLSLMGLIRSTIQPNNSLLLAIGRADLSFKWTVISMFVLLPSIGIGVTVGQAEGIAWGYVVAQCILSFMNYRMIRRVIRTNWLEYSWVFIRPLSYCLCMMGYVWGIRSMSQGAPIVKLVLVLIGAVLLYSLLTWIFSKSVVREILRLVLKKTAKTAVEA</sequence>
<dbReference type="NCBIfam" id="NF007773">
    <property type="entry name" value="PRK10459.1"/>
    <property type="match status" value="1"/>
</dbReference>
<feature type="transmembrane region" description="Helical" evidence="7">
    <location>
        <begin position="383"/>
        <end position="401"/>
    </location>
</feature>
<evidence type="ECO:0000256" key="7">
    <source>
        <dbReference type="SAM" id="Phobius"/>
    </source>
</evidence>
<evidence type="ECO:0000256" key="3">
    <source>
        <dbReference type="ARBA" id="ARBA00022475"/>
    </source>
</evidence>
<protein>
    <submittedName>
        <fullName evidence="8">PST family polysaccharide transporter/teichuronic acid exporter</fullName>
    </submittedName>
</protein>
<dbReference type="AlphaFoldDB" id="A0A2V2YKL6"/>
<keyword evidence="5 7" id="KW-1133">Transmembrane helix</keyword>
<evidence type="ECO:0000256" key="2">
    <source>
        <dbReference type="ARBA" id="ARBA00007430"/>
    </source>
</evidence>
<comment type="similarity">
    <text evidence="2">Belongs to the polysaccharide synthase family.</text>
</comment>
<reference evidence="8 9" key="1">
    <citation type="submission" date="2018-05" db="EMBL/GenBank/DDBJ databases">
        <title>Genomic Encyclopedia of Type Strains, Phase III (KMG-III): the genomes of soil and plant-associated and newly described type strains.</title>
        <authorList>
            <person name="Whitman W."/>
        </authorList>
    </citation>
    <scope>NUCLEOTIDE SEQUENCE [LARGE SCALE GENOMIC DNA]</scope>
    <source>
        <strain evidence="8 9">CECT 5696</strain>
    </source>
</reference>
<dbReference type="Pfam" id="PF13440">
    <property type="entry name" value="Polysacc_synt_3"/>
    <property type="match status" value="1"/>
</dbReference>
<keyword evidence="9" id="KW-1185">Reference proteome</keyword>
<name>A0A2V2YKL6_9BACL</name>
<feature type="transmembrane region" description="Helical" evidence="7">
    <location>
        <begin position="80"/>
        <end position="103"/>
    </location>
</feature>
<feature type="transmembrane region" description="Helical" evidence="7">
    <location>
        <begin position="173"/>
        <end position="192"/>
    </location>
</feature>
<feature type="transmembrane region" description="Helical" evidence="7">
    <location>
        <begin position="289"/>
        <end position="314"/>
    </location>
</feature>
<gene>
    <name evidence="8" type="ORF">DFQ01_13451</name>
</gene>
<organism evidence="8 9">
    <name type="scientific">Paenibacillus cellulosilyticus</name>
    <dbReference type="NCBI Taxonomy" id="375489"/>
    <lineage>
        <taxon>Bacteria</taxon>
        <taxon>Bacillati</taxon>
        <taxon>Bacillota</taxon>
        <taxon>Bacilli</taxon>
        <taxon>Bacillales</taxon>
        <taxon>Paenibacillaceae</taxon>
        <taxon>Paenibacillus</taxon>
    </lineage>
</organism>
<comment type="caution">
    <text evidence="8">The sequence shown here is derived from an EMBL/GenBank/DDBJ whole genome shotgun (WGS) entry which is preliminary data.</text>
</comment>
<feature type="transmembrane region" description="Helical" evidence="7">
    <location>
        <begin position="12"/>
        <end position="31"/>
    </location>
</feature>
<keyword evidence="4 7" id="KW-0812">Transmembrane</keyword>
<dbReference type="RefSeq" id="WP_110047006.1">
    <property type="nucleotide sequence ID" value="NZ_CP054613.1"/>
</dbReference>
<evidence type="ECO:0000313" key="9">
    <source>
        <dbReference type="Proteomes" id="UP000246635"/>
    </source>
</evidence>
<dbReference type="GO" id="GO:0005886">
    <property type="term" value="C:plasma membrane"/>
    <property type="evidence" value="ECO:0007669"/>
    <property type="project" value="UniProtKB-SubCell"/>
</dbReference>
<feature type="transmembrane region" description="Helical" evidence="7">
    <location>
        <begin position="43"/>
        <end position="68"/>
    </location>
</feature>
<evidence type="ECO:0000313" key="8">
    <source>
        <dbReference type="EMBL" id="PWV93812.1"/>
    </source>
</evidence>
<accession>A0A2V2YKL6</accession>
<feature type="transmembrane region" description="Helical" evidence="7">
    <location>
        <begin position="446"/>
        <end position="464"/>
    </location>
</feature>
<feature type="transmembrane region" description="Helical" evidence="7">
    <location>
        <begin position="413"/>
        <end position="434"/>
    </location>
</feature>
<feature type="transmembrane region" description="Helical" evidence="7">
    <location>
        <begin position="146"/>
        <end position="167"/>
    </location>
</feature>
<keyword evidence="3" id="KW-1003">Cell membrane</keyword>
<dbReference type="PANTHER" id="PTHR30250:SF10">
    <property type="entry name" value="LIPOPOLYSACCHARIDE BIOSYNTHESIS PROTEIN WZXC"/>
    <property type="match status" value="1"/>
</dbReference>
<evidence type="ECO:0000256" key="4">
    <source>
        <dbReference type="ARBA" id="ARBA00022692"/>
    </source>
</evidence>
<dbReference type="OrthoDB" id="9770347at2"/>
<dbReference type="EMBL" id="QGTQ01000034">
    <property type="protein sequence ID" value="PWV93812.1"/>
    <property type="molecule type" value="Genomic_DNA"/>
</dbReference>
<proteinExistence type="inferred from homology"/>
<evidence type="ECO:0000256" key="5">
    <source>
        <dbReference type="ARBA" id="ARBA00022989"/>
    </source>
</evidence>
<evidence type="ECO:0000256" key="1">
    <source>
        <dbReference type="ARBA" id="ARBA00004651"/>
    </source>
</evidence>
<keyword evidence="6 7" id="KW-0472">Membrane</keyword>
<feature type="transmembrane region" description="Helical" evidence="7">
    <location>
        <begin position="115"/>
        <end position="134"/>
    </location>
</feature>